<reference evidence="3" key="3">
    <citation type="journal article" date="2022" name="Int. J. Syst. Evol. Microbiol.">
        <title>Caproicibacterium lactatifermentans sp. nov., isolated from pit clay used for the production of Chinese strong aroma-type liquor.</title>
        <authorList>
            <person name="Wang H."/>
            <person name="Gu Y."/>
            <person name="Zhao D."/>
            <person name="Qiao Z."/>
            <person name="Zheng J."/>
            <person name="Gao J."/>
            <person name="Ren C."/>
            <person name="Xu Y."/>
        </authorList>
    </citation>
    <scope>NUCLEOTIDE SEQUENCE</scope>
    <source>
        <strain evidence="3">JNU-WLY1368</strain>
    </source>
</reference>
<evidence type="ECO:0000256" key="1">
    <source>
        <dbReference type="SAM" id="Phobius"/>
    </source>
</evidence>
<protein>
    <recommendedName>
        <fullName evidence="6">J domain-containing protein</fullName>
    </recommendedName>
</protein>
<proteinExistence type="predicted"/>
<reference evidence="3" key="2">
    <citation type="journal article" date="2021" name="Appl. Environ. Microbiol.">
        <title>Adaptability of a Caproate-Producing Bacterium Contributes to Its Dominance in an Anaerobic Fermentation System.</title>
        <authorList>
            <person name="Wang H."/>
            <person name="Gu Y."/>
            <person name="Zhou W."/>
            <person name="Zhao D."/>
            <person name="Qiao Z."/>
            <person name="Zheng J."/>
            <person name="Gao J."/>
            <person name="Chen X."/>
            <person name="Ren C."/>
            <person name="Xu Y."/>
        </authorList>
    </citation>
    <scope>NUCLEOTIDE SEQUENCE</scope>
    <source>
        <strain evidence="3">JNU-WLY1368</strain>
    </source>
</reference>
<dbReference type="KEGG" id="clf:GJQ69_05205"/>
<keyword evidence="1" id="KW-0812">Transmembrane</keyword>
<reference evidence="4 5" key="1">
    <citation type="submission" date="2019-11" db="EMBL/GenBank/DDBJ databases">
        <authorList>
            <person name="Ren C."/>
            <person name="Wang H."/>
            <person name="Xu Y."/>
        </authorList>
    </citation>
    <scope>NUCLEOTIDE SEQUENCE [LARGE SCALE GENOMIC DNA]</scope>
    <source>
        <strain evidence="5">JNU-WLY1368</strain>
        <strain evidence="2 4">LBM 19010</strain>
    </source>
</reference>
<dbReference type="EMBL" id="CP046161">
    <property type="protein sequence ID" value="QKO31000.1"/>
    <property type="molecule type" value="Genomic_DNA"/>
</dbReference>
<feature type="transmembrane region" description="Helical" evidence="1">
    <location>
        <begin position="96"/>
        <end position="121"/>
    </location>
</feature>
<dbReference type="Proteomes" id="UP000509623">
    <property type="component" value="Chromosome"/>
</dbReference>
<keyword evidence="1" id="KW-0472">Membrane</keyword>
<organism evidence="2 4">
    <name type="scientific">Caproicibacterium lactatifermentans</name>
    <dbReference type="NCBI Taxonomy" id="2666138"/>
    <lineage>
        <taxon>Bacteria</taxon>
        <taxon>Bacillati</taxon>
        <taxon>Bacillota</taxon>
        <taxon>Clostridia</taxon>
        <taxon>Eubacteriales</taxon>
        <taxon>Oscillospiraceae</taxon>
        <taxon>Caproicibacterium</taxon>
    </lineage>
</organism>
<dbReference type="Proteomes" id="UP000501316">
    <property type="component" value="Chromosome"/>
</dbReference>
<dbReference type="RefSeq" id="WP_086035741.1">
    <property type="nucleotide sequence ID" value="NZ_CP046051.1"/>
</dbReference>
<evidence type="ECO:0000313" key="3">
    <source>
        <dbReference type="EMBL" id="QKO31000.1"/>
    </source>
</evidence>
<keyword evidence="1" id="KW-1133">Transmembrane helix</keyword>
<sequence>MDKNYELLGLQPGCSKKQLKKAYLTAIQELEDDNLVGEQKLSEAYRMIKAELKHGNIKKKPRGFWKTSKKTRAYYTGPHGSAAARSALRRFGLRDLLCAISIVLLSWLLYFFCEAVTLNIFPSSQYPLLAKTFSGRLVAAVVRLIAYIAAYIFYFYYFLLRKVNGMRRLRHGFVFGFFILLICLSVPQNQLFNTGMLLSDVSAMKENHFSVVRNIILEDSPVQTNNTFGDLYTYKIKSSSESVYIPKQLLEDPNGKVHQASVAFLPHSHAAAKVDVRATEHKLISCIGDCFYIDLKGNTDIKSLYLQRSSKTLVIEPKTESSEKSNIIHVNLGTIPLKNASGKQTVNTISSDNIAAALLPNGKLLLAFSAEDSTGQYKCVAAVIQQKTGQIVSSWQLNGEFVYKLYSCSGRYYIFTQSLVENSFTERMYALQLYDPAANRIVYTADKQYTLPYSPHIANFAEDGVWISKHSNGASPIGKFSVPQMYMK</sequence>
<accession>A0A859DR02</accession>
<evidence type="ECO:0000313" key="2">
    <source>
        <dbReference type="EMBL" id="QKN23929.1"/>
    </source>
</evidence>
<gene>
    <name evidence="2" type="ORF">GJQ69_05205</name>
    <name evidence="3" type="ORF">GKP14_08345</name>
</gene>
<evidence type="ECO:0000313" key="4">
    <source>
        <dbReference type="Proteomes" id="UP000501316"/>
    </source>
</evidence>
<feature type="transmembrane region" description="Helical" evidence="1">
    <location>
        <begin position="169"/>
        <end position="187"/>
    </location>
</feature>
<keyword evidence="5" id="KW-1185">Reference proteome</keyword>
<dbReference type="EMBL" id="CP046051">
    <property type="protein sequence ID" value="QKN23929.1"/>
    <property type="molecule type" value="Genomic_DNA"/>
</dbReference>
<name>A0A859DR02_9FIRM</name>
<feature type="transmembrane region" description="Helical" evidence="1">
    <location>
        <begin position="133"/>
        <end position="157"/>
    </location>
</feature>
<evidence type="ECO:0008006" key="6">
    <source>
        <dbReference type="Google" id="ProtNLM"/>
    </source>
</evidence>
<evidence type="ECO:0000313" key="5">
    <source>
        <dbReference type="Proteomes" id="UP000509623"/>
    </source>
</evidence>
<dbReference type="AlphaFoldDB" id="A0A859DR02"/>